<evidence type="ECO:0000313" key="2">
    <source>
        <dbReference type="EMBL" id="GAB1226874.1"/>
    </source>
</evidence>
<accession>A0ABQ0DVJ3</accession>
<dbReference type="Proteomes" id="UP001628156">
    <property type="component" value="Unassembled WGS sequence"/>
</dbReference>
<feature type="coiled-coil region" evidence="1">
    <location>
        <begin position="273"/>
        <end position="307"/>
    </location>
</feature>
<name>A0ABQ0DVJ3_9EUKA</name>
<evidence type="ECO:0000256" key="1">
    <source>
        <dbReference type="SAM" id="Coils"/>
    </source>
</evidence>
<gene>
    <name evidence="2" type="ORF">ENUP19_0306G0011</name>
</gene>
<comment type="caution">
    <text evidence="2">The sequence shown here is derived from an EMBL/GenBank/DDBJ whole genome shotgun (WGS) entry which is preliminary data.</text>
</comment>
<sequence length="508" mass="59972">MQNNLKSYFPIMKRSFYAFRIEGEIKLLGNNIETGINGLKEYYITQFKGYPFTEWFWMIEFQDKYFGFQTIFTMKKAYSLSIRKYVQIDNQILEIIDLTENKKISFTQMAKKYIQFVIENNIRYEIDRTLKQSKLVQIEQTIKEKQNKVKSKKSLKKEEKITQVEEKEIDKEKFVTEQSITEIKANEFTQTKDVQSELITETHEENLSPTIIEEEGKIDDNIILSEVEQKTEETQFSVINSGIEHKSVISPIKRKSLLSEVENPLLVKERERKERIKLIEQEVIEELRKVEEEKIVCEKKRKKKETKKETKKTKTIKPKKVINDEEVTEKRKRVKKSDDIIKWNINEDEVQKFKEEVINTIKYNKCLIVVCNEREQEIKEALCKYVIEPEYVVVYQNVMEINQNEENKKLRIICNPSGLNNILYSQLQRGIKIHSSDESLPLGTIIILNQKQLSAIYGIIAINNFIQINGERCISKDNDPVSFLIQFEEIKNVDNCSSDDFLDLSESI</sequence>
<evidence type="ECO:0000313" key="3">
    <source>
        <dbReference type="Proteomes" id="UP001628156"/>
    </source>
</evidence>
<keyword evidence="1" id="KW-0175">Coiled coil</keyword>
<proteinExistence type="predicted"/>
<dbReference type="EMBL" id="BAAFRS010000306">
    <property type="protein sequence ID" value="GAB1226874.1"/>
    <property type="molecule type" value="Genomic_DNA"/>
</dbReference>
<reference evidence="2 3" key="1">
    <citation type="journal article" date="2019" name="PLoS Negl. Trop. Dis.">
        <title>Whole genome sequencing of Entamoeba nuttalli reveals mammalian host-related molecular signatures and a novel octapeptide-repeat surface protein.</title>
        <authorList>
            <person name="Tanaka M."/>
            <person name="Makiuchi T."/>
            <person name="Komiyama T."/>
            <person name="Shiina T."/>
            <person name="Osaki K."/>
            <person name="Tachibana H."/>
        </authorList>
    </citation>
    <scope>NUCLEOTIDE SEQUENCE [LARGE SCALE GENOMIC DNA]</scope>
    <source>
        <strain evidence="2 3">P19-061405</strain>
    </source>
</reference>
<keyword evidence="3" id="KW-1185">Reference proteome</keyword>
<organism evidence="2 3">
    <name type="scientific">Entamoeba nuttalli</name>
    <dbReference type="NCBI Taxonomy" id="412467"/>
    <lineage>
        <taxon>Eukaryota</taxon>
        <taxon>Amoebozoa</taxon>
        <taxon>Evosea</taxon>
        <taxon>Archamoebae</taxon>
        <taxon>Mastigamoebida</taxon>
        <taxon>Entamoebidae</taxon>
        <taxon>Entamoeba</taxon>
    </lineage>
</organism>
<protein>
    <submittedName>
        <fullName evidence="2">Uncharacterized protein</fullName>
    </submittedName>
</protein>